<comment type="caution">
    <text evidence="9">The sequence shown here is derived from an EMBL/GenBank/DDBJ whole genome shotgun (WGS) entry which is preliminary data.</text>
</comment>
<evidence type="ECO:0000256" key="4">
    <source>
        <dbReference type="ARBA" id="ARBA00022989"/>
    </source>
</evidence>
<feature type="transmembrane region" description="Helical" evidence="8">
    <location>
        <begin position="68"/>
        <end position="87"/>
    </location>
</feature>
<accession>A0A922I333</accession>
<reference evidence="9" key="2">
    <citation type="journal article" date="2022" name="Res Sq">
        <title>Comparative Genomics Reveals Insights into the Divergent Evolution of Astigmatic Mites and Household Pest Adaptations.</title>
        <authorList>
            <person name="Xiong Q."/>
            <person name="Wan A.T.-Y."/>
            <person name="Liu X.-Y."/>
            <person name="Fung C.S.-H."/>
            <person name="Xiao X."/>
            <person name="Malainual N."/>
            <person name="Hou J."/>
            <person name="Wang L."/>
            <person name="Wang M."/>
            <person name="Yang K."/>
            <person name="Cui Y."/>
            <person name="Leung E."/>
            <person name="Nong W."/>
            <person name="Shin S.-K."/>
            <person name="Au S."/>
            <person name="Jeong K.Y."/>
            <person name="Chew F.T."/>
            <person name="Hui J."/>
            <person name="Leung T.F."/>
            <person name="Tungtrongchitr A."/>
            <person name="Zhong N."/>
            <person name="Liu Z."/>
            <person name="Tsui S."/>
        </authorList>
    </citation>
    <scope>NUCLEOTIDE SEQUENCE</scope>
    <source>
        <strain evidence="9">Derf</strain>
        <tissue evidence="9">Whole organism</tissue>
    </source>
</reference>
<evidence type="ECO:0000256" key="5">
    <source>
        <dbReference type="ARBA" id="ARBA00023136"/>
    </source>
</evidence>
<evidence type="ECO:0000256" key="8">
    <source>
        <dbReference type="SAM" id="Phobius"/>
    </source>
</evidence>
<reference evidence="9" key="1">
    <citation type="submission" date="2013-05" db="EMBL/GenBank/DDBJ databases">
        <authorList>
            <person name="Yim A.K.Y."/>
            <person name="Chan T.F."/>
            <person name="Ji K.M."/>
            <person name="Liu X.Y."/>
            <person name="Zhou J.W."/>
            <person name="Li R.Q."/>
            <person name="Yang K.Y."/>
            <person name="Li J."/>
            <person name="Li M."/>
            <person name="Law P.T.W."/>
            <person name="Wu Y.L."/>
            <person name="Cai Z.L."/>
            <person name="Qin H."/>
            <person name="Bao Y."/>
            <person name="Leung R.K.K."/>
            <person name="Ng P.K.S."/>
            <person name="Zou J."/>
            <person name="Zhong X.J."/>
            <person name="Ran P.X."/>
            <person name="Zhong N.S."/>
            <person name="Liu Z.G."/>
            <person name="Tsui S.K.W."/>
        </authorList>
    </citation>
    <scope>NUCLEOTIDE SEQUENCE</scope>
    <source>
        <strain evidence="9">Derf</strain>
        <tissue evidence="9">Whole organism</tissue>
    </source>
</reference>
<feature type="transmembrane region" description="Helical" evidence="8">
    <location>
        <begin position="171"/>
        <end position="194"/>
    </location>
</feature>
<keyword evidence="3 8" id="KW-0812">Transmembrane</keyword>
<proteinExistence type="predicted"/>
<sequence length="488" mass="57789">MFEQYCLETSQNQTIRFSDYKKFYPSILMAKIRQSIQRNHLIDVIYVQQYFQQNFTIMKIVLLFVHHILKYVKFLLVITIVGQYRILTFILPEENFGGHYVNGTFTGILKLISEKVADFIPHFFALHSNRDQILDNTVLSHSAYEVSIVSHPSYIPNTNPLQVFHTFTWEIWLLLFIGFICYTILLMVADLIIIDQHLSTNSLFDFNFILFRTLIGQSLSKFTFISEQRKSIHLLRNSLLIWILATLLLRQLFSNDVVASLLSKREQIIDHFVQLVENVRRNKDYRIMVESKSSTEKFFLSKFPQLKYRSIELDHNDITDPGTIVKLMKGKHVLIVDRWRAYMLKIMYKKFDLHVSKENFGLTFGSIAIRKNLHYSSRIMLTKMFRQIFQNGIINKLSRDFHKYQLNRKLIQKKINKTIEHEDDDGARQLAAMNKELADAHMEDDQEYLNHRIMSLIYIHILGLTFSLIVFIAELIYSFVLEKIFLQR</sequence>
<dbReference type="PANTHER" id="PTHR42643">
    <property type="entry name" value="IONOTROPIC RECEPTOR 20A-RELATED"/>
    <property type="match status" value="1"/>
</dbReference>
<keyword evidence="4 8" id="KW-1133">Transmembrane helix</keyword>
<evidence type="ECO:0000256" key="6">
    <source>
        <dbReference type="ARBA" id="ARBA00023170"/>
    </source>
</evidence>
<dbReference type="Proteomes" id="UP000790347">
    <property type="component" value="Unassembled WGS sequence"/>
</dbReference>
<keyword evidence="7" id="KW-0325">Glycoprotein</keyword>
<dbReference type="EMBL" id="ASGP02000003">
    <property type="protein sequence ID" value="KAH9517141.1"/>
    <property type="molecule type" value="Genomic_DNA"/>
</dbReference>
<feature type="transmembrane region" description="Helical" evidence="8">
    <location>
        <begin position="234"/>
        <end position="253"/>
    </location>
</feature>
<keyword evidence="5 8" id="KW-0472">Membrane</keyword>
<evidence type="ECO:0000256" key="7">
    <source>
        <dbReference type="ARBA" id="ARBA00023180"/>
    </source>
</evidence>
<name>A0A922I333_DERFA</name>
<keyword evidence="10" id="KW-1185">Reference proteome</keyword>
<feature type="transmembrane region" description="Helical" evidence="8">
    <location>
        <begin position="457"/>
        <end position="480"/>
    </location>
</feature>
<evidence type="ECO:0000313" key="10">
    <source>
        <dbReference type="Proteomes" id="UP000790347"/>
    </source>
</evidence>
<gene>
    <name evidence="9" type="ORF">DERF_007837</name>
</gene>
<evidence type="ECO:0000313" key="9">
    <source>
        <dbReference type="EMBL" id="KAH9517141.1"/>
    </source>
</evidence>
<dbReference type="SUPFAM" id="SSF53850">
    <property type="entry name" value="Periplasmic binding protein-like II"/>
    <property type="match status" value="1"/>
</dbReference>
<keyword evidence="6" id="KW-0675">Receptor</keyword>
<comment type="subcellular location">
    <subcellularLocation>
        <location evidence="1">Cell membrane</location>
        <topology evidence="1">Multi-pass membrane protein</topology>
    </subcellularLocation>
</comment>
<organism evidence="9 10">
    <name type="scientific">Dermatophagoides farinae</name>
    <name type="common">American house dust mite</name>
    <dbReference type="NCBI Taxonomy" id="6954"/>
    <lineage>
        <taxon>Eukaryota</taxon>
        <taxon>Metazoa</taxon>
        <taxon>Ecdysozoa</taxon>
        <taxon>Arthropoda</taxon>
        <taxon>Chelicerata</taxon>
        <taxon>Arachnida</taxon>
        <taxon>Acari</taxon>
        <taxon>Acariformes</taxon>
        <taxon>Sarcoptiformes</taxon>
        <taxon>Astigmata</taxon>
        <taxon>Psoroptidia</taxon>
        <taxon>Analgoidea</taxon>
        <taxon>Pyroglyphidae</taxon>
        <taxon>Dermatophagoidinae</taxon>
        <taxon>Dermatophagoides</taxon>
    </lineage>
</organism>
<evidence type="ECO:0000256" key="2">
    <source>
        <dbReference type="ARBA" id="ARBA00022475"/>
    </source>
</evidence>
<protein>
    <submittedName>
        <fullName evidence="9">Uncharacterized protein</fullName>
    </submittedName>
</protein>
<dbReference type="AlphaFoldDB" id="A0A922I333"/>
<evidence type="ECO:0000256" key="1">
    <source>
        <dbReference type="ARBA" id="ARBA00004651"/>
    </source>
</evidence>
<dbReference type="GO" id="GO:0005886">
    <property type="term" value="C:plasma membrane"/>
    <property type="evidence" value="ECO:0007669"/>
    <property type="project" value="UniProtKB-SubCell"/>
</dbReference>
<keyword evidence="2" id="KW-1003">Cell membrane</keyword>
<evidence type="ECO:0000256" key="3">
    <source>
        <dbReference type="ARBA" id="ARBA00022692"/>
    </source>
</evidence>
<dbReference type="PANTHER" id="PTHR42643:SF24">
    <property type="entry name" value="IONOTROPIC RECEPTOR 60A"/>
    <property type="match status" value="1"/>
</dbReference>
<dbReference type="InterPro" id="IPR052192">
    <property type="entry name" value="Insect_Ionotropic_Sensory_Rcpt"/>
</dbReference>